<dbReference type="InterPro" id="IPR003833">
    <property type="entry name" value="CT_C_D"/>
</dbReference>
<feature type="transmembrane region" description="Helical" evidence="4">
    <location>
        <begin position="129"/>
        <end position="152"/>
    </location>
</feature>
<keyword evidence="1" id="KW-0547">Nucleotide-binding</keyword>
<reference evidence="6 7" key="1">
    <citation type="submission" date="2023-09" db="EMBL/GenBank/DDBJ databases">
        <authorList>
            <person name="Rey-Velasco X."/>
        </authorList>
    </citation>
    <scope>NUCLEOTIDE SEQUENCE [LARGE SCALE GENOMIC DNA]</scope>
    <source>
        <strain evidence="6 7">W332</strain>
    </source>
</reference>
<gene>
    <name evidence="6" type="primary">pxpB</name>
    <name evidence="6" type="ORF">RM697_08920</name>
</gene>
<dbReference type="RefSeq" id="WP_311427533.1">
    <property type="nucleotide sequence ID" value="NZ_JAVRIA010000004.1"/>
</dbReference>
<keyword evidence="4" id="KW-1133">Transmembrane helix</keyword>
<dbReference type="InterPro" id="IPR029000">
    <property type="entry name" value="Cyclophilin-like_dom_sf"/>
</dbReference>
<dbReference type="EMBL" id="JAVRIA010000004">
    <property type="protein sequence ID" value="MDT0558768.1"/>
    <property type="molecule type" value="Genomic_DNA"/>
</dbReference>
<dbReference type="SUPFAM" id="SSF160467">
    <property type="entry name" value="PH0987 N-terminal domain-like"/>
    <property type="match status" value="1"/>
</dbReference>
<accession>A0ABU2YKT5</accession>
<dbReference type="EC" id="3.5.2.9" evidence="6"/>
<dbReference type="Gene3D" id="3.30.1360.40">
    <property type="match status" value="1"/>
</dbReference>
<dbReference type="PANTHER" id="PTHR34698:SF2">
    <property type="entry name" value="5-OXOPROLINASE SUBUNIT B"/>
    <property type="match status" value="1"/>
</dbReference>
<dbReference type="PANTHER" id="PTHR34698">
    <property type="entry name" value="5-OXOPROLINASE SUBUNIT B"/>
    <property type="match status" value="1"/>
</dbReference>
<evidence type="ECO:0000256" key="2">
    <source>
        <dbReference type="ARBA" id="ARBA00022801"/>
    </source>
</evidence>
<evidence type="ECO:0000313" key="6">
    <source>
        <dbReference type="EMBL" id="MDT0558768.1"/>
    </source>
</evidence>
<keyword evidence="4" id="KW-0472">Membrane</keyword>
<keyword evidence="3" id="KW-0067">ATP-binding</keyword>
<name>A0ABU2YKT5_9FLAO</name>
<evidence type="ECO:0000256" key="4">
    <source>
        <dbReference type="SAM" id="Phobius"/>
    </source>
</evidence>
<comment type="caution">
    <text evidence="6">The sequence shown here is derived from an EMBL/GenBank/DDBJ whole genome shotgun (WGS) entry which is preliminary data.</text>
</comment>
<organism evidence="6 7">
    <name type="scientific">Microcosmobacter mediterraneus</name>
    <dbReference type="NCBI Taxonomy" id="3075607"/>
    <lineage>
        <taxon>Bacteria</taxon>
        <taxon>Pseudomonadati</taxon>
        <taxon>Bacteroidota</taxon>
        <taxon>Flavobacteriia</taxon>
        <taxon>Flavobacteriales</taxon>
        <taxon>Flavobacteriaceae</taxon>
        <taxon>Microcosmobacter</taxon>
    </lineage>
</organism>
<sequence length="243" mass="27856">MKYQLQYKPYNENSILIQWPSLIDENILSDILNFNQILRDNLFKKILYINNAYNSLLIVYKECEFNFKEEIKSMESLYSSSLNLSNFQYKLWEIPVCYDVSFGVDLELLSREKQMSINDMVSKHTSSLYTVYFIGFLPGFMYLGGLNSDLYFPRKASPRQYIAKGSVAIGGMQTGVYPTSSPGGWNIIGNTPILFFDVTKDSPCFVSAGDKIKFVAIDHNEHELITKQIASGSYKIKNHLYNG</sequence>
<dbReference type="NCBIfam" id="TIGR00370">
    <property type="entry name" value="5-oxoprolinase subunit PxpB"/>
    <property type="match status" value="1"/>
</dbReference>
<dbReference type="Pfam" id="PF02682">
    <property type="entry name" value="CT_C_D"/>
    <property type="match status" value="1"/>
</dbReference>
<dbReference type="SMART" id="SM00796">
    <property type="entry name" value="AHS1"/>
    <property type="match status" value="1"/>
</dbReference>
<dbReference type="Gene3D" id="2.40.100.10">
    <property type="entry name" value="Cyclophilin-like"/>
    <property type="match status" value="1"/>
</dbReference>
<dbReference type="InterPro" id="IPR010016">
    <property type="entry name" value="PxpB"/>
</dbReference>
<dbReference type="SUPFAM" id="SSF50891">
    <property type="entry name" value="Cyclophilin-like"/>
    <property type="match status" value="1"/>
</dbReference>
<dbReference type="Proteomes" id="UP001259492">
    <property type="component" value="Unassembled WGS sequence"/>
</dbReference>
<evidence type="ECO:0000259" key="5">
    <source>
        <dbReference type="SMART" id="SM00796"/>
    </source>
</evidence>
<evidence type="ECO:0000313" key="7">
    <source>
        <dbReference type="Proteomes" id="UP001259492"/>
    </source>
</evidence>
<keyword evidence="2 6" id="KW-0378">Hydrolase</keyword>
<feature type="domain" description="Carboxyltransferase" evidence="5">
    <location>
        <begin position="5"/>
        <end position="206"/>
    </location>
</feature>
<protein>
    <submittedName>
        <fullName evidence="6">5-oxoprolinase subunit PxpB</fullName>
        <ecNumber evidence="6">3.5.2.9</ecNumber>
    </submittedName>
</protein>
<keyword evidence="7" id="KW-1185">Reference proteome</keyword>
<dbReference type="GO" id="GO:0017168">
    <property type="term" value="F:5-oxoprolinase (ATP-hydrolyzing) activity"/>
    <property type="evidence" value="ECO:0007669"/>
    <property type="project" value="UniProtKB-EC"/>
</dbReference>
<proteinExistence type="predicted"/>
<keyword evidence="4" id="KW-0812">Transmembrane</keyword>
<evidence type="ECO:0000256" key="1">
    <source>
        <dbReference type="ARBA" id="ARBA00022741"/>
    </source>
</evidence>
<evidence type="ECO:0000256" key="3">
    <source>
        <dbReference type="ARBA" id="ARBA00022840"/>
    </source>
</evidence>